<dbReference type="EMBL" id="FQNC01000081">
    <property type="protein sequence ID" value="SGZ15772.1"/>
    <property type="molecule type" value="Genomic_DNA"/>
</dbReference>
<dbReference type="SMART" id="SM00506">
    <property type="entry name" value="A1pp"/>
    <property type="match status" value="1"/>
</dbReference>
<keyword evidence="4" id="KW-1185">Reference proteome</keyword>
<reference evidence="3 4" key="1">
    <citation type="submission" date="2016-11" db="EMBL/GenBank/DDBJ databases">
        <authorList>
            <person name="Jaros S."/>
            <person name="Januszkiewicz K."/>
            <person name="Wedrychowicz H."/>
        </authorList>
    </citation>
    <scope>NUCLEOTIDE SEQUENCE [LARGE SCALE GENOMIC DNA]</scope>
</reference>
<feature type="domain" description="Macro" evidence="2">
    <location>
        <begin position="109"/>
        <end position="334"/>
    </location>
</feature>
<evidence type="ECO:0000259" key="2">
    <source>
        <dbReference type="PROSITE" id="PS51154"/>
    </source>
</evidence>
<dbReference type="InterPro" id="IPR002589">
    <property type="entry name" value="Macro_dom"/>
</dbReference>
<evidence type="ECO:0000313" key="3">
    <source>
        <dbReference type="EMBL" id="SGZ15772.1"/>
    </source>
</evidence>
<dbReference type="Proteomes" id="UP000249464">
    <property type="component" value="Unassembled WGS sequence"/>
</dbReference>
<dbReference type="Pfam" id="PF01661">
    <property type="entry name" value="Macro"/>
    <property type="match status" value="1"/>
</dbReference>
<dbReference type="PANTHER" id="PTHR11106:SF27">
    <property type="entry name" value="MACRO DOMAIN-CONTAINING PROTEIN"/>
    <property type="match status" value="1"/>
</dbReference>
<dbReference type="SUPFAM" id="SSF52949">
    <property type="entry name" value="Macro domain-like"/>
    <property type="match status" value="1"/>
</dbReference>
<feature type="region of interest" description="Disordered" evidence="1">
    <location>
        <begin position="310"/>
        <end position="334"/>
    </location>
</feature>
<dbReference type="STRING" id="796604.A0A2X0PJA6"/>
<dbReference type="Gene3D" id="3.40.220.10">
    <property type="entry name" value="Leucine Aminopeptidase, subunit E, domain 1"/>
    <property type="match status" value="1"/>
</dbReference>
<feature type="region of interest" description="Disordered" evidence="1">
    <location>
        <begin position="1"/>
        <end position="85"/>
    </location>
</feature>
<sequence length="334" mass="36319">MTTASTSSFSAKRSQSDDVDQTPAEPLKSIAPTDSHAPAETADKASASKVAKVDKHPEHEATEEKQDGLHVEDEDEDENDSNAIAPSHIANLTKLYEDGILEAVNDGETVHYPYNATYNQIISLWQGDITVRPTPASLLSSLRSDGHPYSDPQHLKVDAIVNAANNSLLGGGGVDGSIHRAAGPNLLKECRPLKGCETGRTKITKGHRLPSKHVLHTVGPIYSRNARQESEELLRGCYKTCLALVRKHALTSVIMFVQAFSGISTGVYGYPLSDAAQVALDEIKHIVFTNFRQIDVDQCRHLRHVPAYFPPAPSEVQDELKEPREGPDQTGSCS</sequence>
<organism evidence="3 4">
    <name type="scientific">Microbotryum silenes-dioicae</name>
    <dbReference type="NCBI Taxonomy" id="796604"/>
    <lineage>
        <taxon>Eukaryota</taxon>
        <taxon>Fungi</taxon>
        <taxon>Dikarya</taxon>
        <taxon>Basidiomycota</taxon>
        <taxon>Pucciniomycotina</taxon>
        <taxon>Microbotryomycetes</taxon>
        <taxon>Microbotryales</taxon>
        <taxon>Microbotryaceae</taxon>
        <taxon>Microbotryum</taxon>
    </lineage>
</organism>
<protein>
    <submittedName>
        <fullName evidence="3">BQ5605_C029g10699 protein</fullName>
    </submittedName>
</protein>
<feature type="compositionally biased region" description="Basic and acidic residues" evidence="1">
    <location>
        <begin position="51"/>
        <end position="71"/>
    </location>
</feature>
<dbReference type="PANTHER" id="PTHR11106">
    <property type="entry name" value="GANGLIOSIDE INDUCED DIFFERENTIATION ASSOCIATED PROTEIN 2-RELATED"/>
    <property type="match status" value="1"/>
</dbReference>
<name>A0A2X0PJA6_9BASI</name>
<feature type="compositionally biased region" description="Polar residues" evidence="1">
    <location>
        <begin position="1"/>
        <end position="13"/>
    </location>
</feature>
<proteinExistence type="predicted"/>
<dbReference type="InterPro" id="IPR043472">
    <property type="entry name" value="Macro_dom-like"/>
</dbReference>
<feature type="compositionally biased region" description="Basic and acidic residues" evidence="1">
    <location>
        <begin position="318"/>
        <end position="327"/>
    </location>
</feature>
<accession>A0A2X0PJA6</accession>
<dbReference type="PROSITE" id="PS51154">
    <property type="entry name" value="MACRO"/>
    <property type="match status" value="1"/>
</dbReference>
<evidence type="ECO:0000313" key="4">
    <source>
        <dbReference type="Proteomes" id="UP000249464"/>
    </source>
</evidence>
<dbReference type="CDD" id="cd02908">
    <property type="entry name" value="Macro_OAADPr_deacetylase"/>
    <property type="match status" value="1"/>
</dbReference>
<dbReference type="AlphaFoldDB" id="A0A2X0PJA6"/>
<evidence type="ECO:0000256" key="1">
    <source>
        <dbReference type="SAM" id="MobiDB-lite"/>
    </source>
</evidence>
<gene>
    <name evidence="3" type="primary">BQ5605_C029g10699</name>
    <name evidence="3" type="ORF">BQ5605_C029G10699</name>
</gene>